<accession>A0A0F9KCF7</accession>
<organism evidence="1">
    <name type="scientific">marine sediment metagenome</name>
    <dbReference type="NCBI Taxonomy" id="412755"/>
    <lineage>
        <taxon>unclassified sequences</taxon>
        <taxon>metagenomes</taxon>
        <taxon>ecological metagenomes</taxon>
    </lineage>
</organism>
<protein>
    <submittedName>
        <fullName evidence="1">Uncharacterized protein</fullName>
    </submittedName>
</protein>
<dbReference type="AlphaFoldDB" id="A0A0F9KCF7"/>
<evidence type="ECO:0000313" key="1">
    <source>
        <dbReference type="EMBL" id="KKM19838.1"/>
    </source>
</evidence>
<gene>
    <name evidence="1" type="ORF">LCGC14_1651560</name>
</gene>
<name>A0A0F9KCF7_9ZZZZ</name>
<sequence length="67" mass="7613">MIDGNYDMIKCCFIPCEKEAEWSIVHGPASNDVTESCDDHVSDLRPDAPEHIISRVHRGFRRIPSKS</sequence>
<reference evidence="1" key="1">
    <citation type="journal article" date="2015" name="Nature">
        <title>Complex archaea that bridge the gap between prokaryotes and eukaryotes.</title>
        <authorList>
            <person name="Spang A."/>
            <person name="Saw J.H."/>
            <person name="Jorgensen S.L."/>
            <person name="Zaremba-Niedzwiedzka K."/>
            <person name="Martijn J."/>
            <person name="Lind A.E."/>
            <person name="van Eijk R."/>
            <person name="Schleper C."/>
            <person name="Guy L."/>
            <person name="Ettema T.J."/>
        </authorList>
    </citation>
    <scope>NUCLEOTIDE SEQUENCE</scope>
</reference>
<dbReference type="EMBL" id="LAZR01013898">
    <property type="protein sequence ID" value="KKM19838.1"/>
    <property type="molecule type" value="Genomic_DNA"/>
</dbReference>
<comment type="caution">
    <text evidence="1">The sequence shown here is derived from an EMBL/GenBank/DDBJ whole genome shotgun (WGS) entry which is preliminary data.</text>
</comment>
<proteinExistence type="predicted"/>